<feature type="domain" description="Phospholipid/glycerol acyltransferase" evidence="7">
    <location>
        <begin position="77"/>
        <end position="191"/>
    </location>
</feature>
<dbReference type="GO" id="GO:0006654">
    <property type="term" value="P:phosphatidic acid biosynthetic process"/>
    <property type="evidence" value="ECO:0007669"/>
    <property type="project" value="TreeGrafter"/>
</dbReference>
<keyword evidence="6" id="KW-1133">Transmembrane helix</keyword>
<gene>
    <name evidence="8" type="ORF">FYJ80_08640</name>
</gene>
<dbReference type="PANTHER" id="PTHR10434">
    <property type="entry name" value="1-ACYL-SN-GLYCEROL-3-PHOSPHATE ACYLTRANSFERASE"/>
    <property type="match status" value="1"/>
</dbReference>
<evidence type="ECO:0000313" key="8">
    <source>
        <dbReference type="EMBL" id="MSU06836.1"/>
    </source>
</evidence>
<dbReference type="SMART" id="SM00563">
    <property type="entry name" value="PlsC"/>
    <property type="match status" value="1"/>
</dbReference>
<dbReference type="InterPro" id="IPR002123">
    <property type="entry name" value="Plipid/glycerol_acylTrfase"/>
</dbReference>
<evidence type="ECO:0000313" key="9">
    <source>
        <dbReference type="Proteomes" id="UP000460549"/>
    </source>
</evidence>
<proteinExistence type="predicted"/>
<keyword evidence="3 8" id="KW-0808">Transferase</keyword>
<evidence type="ECO:0000256" key="6">
    <source>
        <dbReference type="SAM" id="Phobius"/>
    </source>
</evidence>
<feature type="transmembrane region" description="Helical" evidence="6">
    <location>
        <begin position="7"/>
        <end position="29"/>
    </location>
</feature>
<dbReference type="SUPFAM" id="SSF69593">
    <property type="entry name" value="Glycerol-3-phosphate (1)-acyltransferase"/>
    <property type="match status" value="1"/>
</dbReference>
<evidence type="ECO:0000256" key="4">
    <source>
        <dbReference type="ARBA" id="ARBA00023098"/>
    </source>
</evidence>
<name>A0A7X2PDA1_9SPIO</name>
<evidence type="ECO:0000259" key="7">
    <source>
        <dbReference type="SMART" id="SM00563"/>
    </source>
</evidence>
<dbReference type="GO" id="GO:0003841">
    <property type="term" value="F:1-acylglycerol-3-phosphate O-acyltransferase activity"/>
    <property type="evidence" value="ECO:0007669"/>
    <property type="project" value="TreeGrafter"/>
</dbReference>
<keyword evidence="4" id="KW-0443">Lipid metabolism</keyword>
<dbReference type="Proteomes" id="UP000460549">
    <property type="component" value="Unassembled WGS sequence"/>
</dbReference>
<evidence type="ECO:0000256" key="1">
    <source>
        <dbReference type="ARBA" id="ARBA00005189"/>
    </source>
</evidence>
<dbReference type="EMBL" id="VUNN01000018">
    <property type="protein sequence ID" value="MSU06836.1"/>
    <property type="molecule type" value="Genomic_DNA"/>
</dbReference>
<keyword evidence="6" id="KW-0472">Membrane</keyword>
<dbReference type="PANTHER" id="PTHR10434:SF64">
    <property type="entry name" value="1-ACYL-SN-GLYCEROL-3-PHOSPHATE ACYLTRANSFERASE-RELATED"/>
    <property type="match status" value="1"/>
</dbReference>
<keyword evidence="2" id="KW-0444">Lipid biosynthesis</keyword>
<organism evidence="8 9">
    <name type="scientific">Bullifex porci</name>
    <dbReference type="NCBI Taxonomy" id="2606638"/>
    <lineage>
        <taxon>Bacteria</taxon>
        <taxon>Pseudomonadati</taxon>
        <taxon>Spirochaetota</taxon>
        <taxon>Spirochaetia</taxon>
        <taxon>Spirochaetales</taxon>
        <taxon>Spirochaetaceae</taxon>
        <taxon>Bullifex</taxon>
    </lineage>
</organism>
<comment type="pathway">
    <text evidence="1">Lipid metabolism.</text>
</comment>
<evidence type="ECO:0000256" key="2">
    <source>
        <dbReference type="ARBA" id="ARBA00022516"/>
    </source>
</evidence>
<keyword evidence="6" id="KW-0812">Transmembrane</keyword>
<keyword evidence="5 8" id="KW-0012">Acyltransferase</keyword>
<reference evidence="8 9" key="1">
    <citation type="submission" date="2019-08" db="EMBL/GenBank/DDBJ databases">
        <title>In-depth cultivation of the pig gut microbiome towards novel bacterial diversity and tailored functional studies.</title>
        <authorList>
            <person name="Wylensek D."/>
            <person name="Hitch T.C.A."/>
            <person name="Clavel T."/>
        </authorList>
    </citation>
    <scope>NUCLEOTIDE SEQUENCE [LARGE SCALE GENOMIC DNA]</scope>
    <source>
        <strain evidence="8 9">NM-380-WT-3C1</strain>
    </source>
</reference>
<evidence type="ECO:0000256" key="3">
    <source>
        <dbReference type="ARBA" id="ARBA00022679"/>
    </source>
</evidence>
<dbReference type="Pfam" id="PF01553">
    <property type="entry name" value="Acyltransferase"/>
    <property type="match status" value="1"/>
</dbReference>
<keyword evidence="9" id="KW-1185">Reference proteome</keyword>
<protein>
    <submittedName>
        <fullName evidence="8">1-acyl-sn-glycerol-3-phosphate acyltransferase</fullName>
    </submittedName>
</protein>
<accession>A0A7X2PDA1</accession>
<dbReference type="CDD" id="cd07989">
    <property type="entry name" value="LPLAT_AGPAT-like"/>
    <property type="match status" value="1"/>
</dbReference>
<dbReference type="RefSeq" id="WP_154426025.1">
    <property type="nucleotide sequence ID" value="NZ_VUNN01000018.1"/>
</dbReference>
<dbReference type="AlphaFoldDB" id="A0A7X2PDA1"/>
<sequence length="249" mass="27978">MIKFIKILIAAIIVVPFFILSYIPLFIAFCLKKAGNKNASELVINKTAHFLIRAIFFVLGGKVVVEGLDNIPNSGKLCFIGNHTSLLDCIAVMYPKKVFTGFIGKVEIKKIPIVNSWFNALNSVYIDRKSPRDSIKAILQGSDNIKNGKAMTIFPEGTRSKDGSVHEFKAGSFKMASRVDAIICPCAIRGTRYLFENPFTLLRKKVYISFLPPIDTSLMDEEEKKNIHIIVEESIRKCYESLPEVKKIK</sequence>
<comment type="caution">
    <text evidence="8">The sequence shown here is derived from an EMBL/GenBank/DDBJ whole genome shotgun (WGS) entry which is preliminary data.</text>
</comment>
<evidence type="ECO:0000256" key="5">
    <source>
        <dbReference type="ARBA" id="ARBA00023315"/>
    </source>
</evidence>